<evidence type="ECO:0000256" key="13">
    <source>
        <dbReference type="ARBA" id="ARBA00022989"/>
    </source>
</evidence>
<proteinExistence type="predicted"/>
<keyword evidence="15 18" id="KW-0472">Membrane</keyword>
<dbReference type="Pfam" id="PF13631">
    <property type="entry name" value="Cytochrom_B_N_2"/>
    <property type="match status" value="1"/>
</dbReference>
<gene>
    <name evidence="20" type="ORF">HDA44_002470</name>
</gene>
<feature type="transmembrane region" description="Helical" evidence="18">
    <location>
        <begin position="369"/>
        <end position="388"/>
    </location>
</feature>
<evidence type="ECO:0000256" key="10">
    <source>
        <dbReference type="ARBA" id="ARBA00022723"/>
    </source>
</evidence>
<evidence type="ECO:0000256" key="7">
    <source>
        <dbReference type="ARBA" id="ARBA00022617"/>
    </source>
</evidence>
<dbReference type="PROSITE" id="PS51002">
    <property type="entry name" value="CYTB_NTER"/>
    <property type="match status" value="1"/>
</dbReference>
<dbReference type="SUPFAM" id="SSF81342">
    <property type="entry name" value="Transmembrane di-heme cytochromes"/>
    <property type="match status" value="1"/>
</dbReference>
<keyword evidence="14" id="KW-0408">Iron</keyword>
<evidence type="ECO:0000313" key="20">
    <source>
        <dbReference type="EMBL" id="MBB5979129.1"/>
    </source>
</evidence>
<comment type="cofactor">
    <cofactor evidence="1">
        <name>heme</name>
        <dbReference type="ChEBI" id="CHEBI:30413"/>
    </cofactor>
</comment>
<dbReference type="Gene3D" id="1.20.810.10">
    <property type="entry name" value="Cytochrome Bc1 Complex, Chain C"/>
    <property type="match status" value="1"/>
</dbReference>
<evidence type="ECO:0000256" key="1">
    <source>
        <dbReference type="ARBA" id="ARBA00001971"/>
    </source>
</evidence>
<comment type="catalytic activity">
    <reaction evidence="16">
        <text>a quinol + 2 Fe(III)-[cytochrome c](out) = a quinone + 2 Fe(II)-[cytochrome c](out) + 2 H(+)(out)</text>
        <dbReference type="Rhea" id="RHEA:11484"/>
        <dbReference type="Rhea" id="RHEA-COMP:10350"/>
        <dbReference type="Rhea" id="RHEA-COMP:14399"/>
        <dbReference type="ChEBI" id="CHEBI:15378"/>
        <dbReference type="ChEBI" id="CHEBI:24646"/>
        <dbReference type="ChEBI" id="CHEBI:29033"/>
        <dbReference type="ChEBI" id="CHEBI:29034"/>
        <dbReference type="ChEBI" id="CHEBI:132124"/>
        <dbReference type="EC" id="7.1.1.8"/>
    </reaction>
</comment>
<evidence type="ECO:0000256" key="17">
    <source>
        <dbReference type="ARBA" id="ARBA00029568"/>
    </source>
</evidence>
<evidence type="ECO:0000256" key="2">
    <source>
        <dbReference type="ARBA" id="ARBA00004651"/>
    </source>
</evidence>
<dbReference type="RefSeq" id="WP_408954178.1">
    <property type="nucleotide sequence ID" value="NZ_BAAAVN010000001.1"/>
</dbReference>
<feature type="transmembrane region" description="Helical" evidence="18">
    <location>
        <begin position="250"/>
        <end position="276"/>
    </location>
</feature>
<comment type="caution">
    <text evidence="20">The sequence shown here is derived from an EMBL/GenBank/DDBJ whole genome shotgun (WGS) entry which is preliminary data.</text>
</comment>
<keyword evidence="21" id="KW-1185">Reference proteome</keyword>
<dbReference type="PANTHER" id="PTHR19271:SF16">
    <property type="entry name" value="CYTOCHROME B"/>
    <property type="match status" value="1"/>
</dbReference>
<dbReference type="InterPro" id="IPR016174">
    <property type="entry name" value="Di-haem_cyt_TM"/>
</dbReference>
<sequence length="554" mass="62603">MSTNTEFPGPVKWVDDRLGIAKIGKKNLRKIFPDHWSFMLGEIALYSFIILILTGTFLTFWFKPSMAEVEYQGSYSLLKGLHMSEAYASTLDLSFDVRGGLLMRQIHHWAAILFIAAMMVHLLRMFFTGAFRKPRELNWVIGFAMLFLGIIEGFLGYGLPDDLLSGTGLRITNGMIQASPVIGTYLNFFIFGGEFPGGDFVSRFFIVHVLLIPGIILALVTVHLFLVVYHKHTQYAGPGRTQKNVVGYPLFPVYTAKAGGFFFVVFGITALMGALMQINPVWLYGPYNPAEVTAGAQPDWYMGWLEGSVRIFPGFESHFWGITLSWNLIIPALIIPPAFVTLVAAYPFIEGWITGDKREHHLLDRPRDVPTRTGIGVAFITFYAMLWIGGGNDLIATHFHLSLNNVTWFLRFAVILGPILAFWITRRWAISLQRADHERLLHGLETGVIMRDADGKYTEKHQPISTFEAYSLTARDRVVPHELGPETDENGVRAPRRALNKLRARLSRFYFADAVQKPTAAEIEEAHEHAHDADEIHELTEETETYREVTSDRS</sequence>
<comment type="subcellular location">
    <subcellularLocation>
        <location evidence="2">Cell membrane</location>
        <topology evidence="2">Multi-pass membrane protein</topology>
    </subcellularLocation>
</comment>
<protein>
    <recommendedName>
        <fullName evidence="4">Cytochrome bc1 complex cytochrome b subunit</fullName>
        <ecNumber evidence="3">7.1.1.8</ecNumber>
    </recommendedName>
    <alternativeName>
        <fullName evidence="17">Cytochrome bc1 reductase complex subunit QcrB</fullName>
    </alternativeName>
</protein>
<evidence type="ECO:0000313" key="21">
    <source>
        <dbReference type="Proteomes" id="UP000558997"/>
    </source>
</evidence>
<accession>A0A841DN01</accession>
<dbReference type="GO" id="GO:0022904">
    <property type="term" value="P:respiratory electron transport chain"/>
    <property type="evidence" value="ECO:0007669"/>
    <property type="project" value="InterPro"/>
</dbReference>
<keyword evidence="5" id="KW-0813">Transport</keyword>
<dbReference type="GO" id="GO:0005886">
    <property type="term" value="C:plasma membrane"/>
    <property type="evidence" value="ECO:0007669"/>
    <property type="project" value="UniProtKB-SubCell"/>
</dbReference>
<evidence type="ECO:0000256" key="12">
    <source>
        <dbReference type="ARBA" id="ARBA00022982"/>
    </source>
</evidence>
<keyword evidence="10" id="KW-0479">Metal-binding</keyword>
<feature type="transmembrane region" description="Helical" evidence="18">
    <location>
        <begin position="43"/>
        <end position="62"/>
    </location>
</feature>
<feature type="transmembrane region" description="Helical" evidence="18">
    <location>
        <begin position="171"/>
        <end position="192"/>
    </location>
</feature>
<dbReference type="GO" id="GO:0046872">
    <property type="term" value="F:metal ion binding"/>
    <property type="evidence" value="ECO:0007669"/>
    <property type="project" value="UniProtKB-KW"/>
</dbReference>
<evidence type="ECO:0000259" key="19">
    <source>
        <dbReference type="PROSITE" id="PS51002"/>
    </source>
</evidence>
<evidence type="ECO:0000256" key="14">
    <source>
        <dbReference type="ARBA" id="ARBA00023004"/>
    </source>
</evidence>
<evidence type="ECO:0000256" key="15">
    <source>
        <dbReference type="ARBA" id="ARBA00023136"/>
    </source>
</evidence>
<dbReference type="PANTHER" id="PTHR19271">
    <property type="entry name" value="CYTOCHROME B"/>
    <property type="match status" value="1"/>
</dbReference>
<keyword evidence="6" id="KW-1003">Cell membrane</keyword>
<reference evidence="20 21" key="1">
    <citation type="submission" date="2020-08" db="EMBL/GenBank/DDBJ databases">
        <title>Sequencing the genomes of 1000 actinobacteria strains.</title>
        <authorList>
            <person name="Klenk H.-P."/>
        </authorList>
    </citation>
    <scope>NUCLEOTIDE SEQUENCE [LARGE SCALE GENOMIC DNA]</scope>
    <source>
        <strain evidence="20 21">DSM 17294</strain>
    </source>
</reference>
<organism evidence="20 21">
    <name type="scientific">Kribbella solani</name>
    <dbReference type="NCBI Taxonomy" id="236067"/>
    <lineage>
        <taxon>Bacteria</taxon>
        <taxon>Bacillati</taxon>
        <taxon>Actinomycetota</taxon>
        <taxon>Actinomycetes</taxon>
        <taxon>Propionibacteriales</taxon>
        <taxon>Kribbellaceae</taxon>
        <taxon>Kribbella</taxon>
    </lineage>
</organism>
<evidence type="ECO:0000256" key="16">
    <source>
        <dbReference type="ARBA" id="ARBA00029351"/>
    </source>
</evidence>
<dbReference type="Proteomes" id="UP000558997">
    <property type="component" value="Unassembled WGS sequence"/>
</dbReference>
<evidence type="ECO:0000256" key="4">
    <source>
        <dbReference type="ARBA" id="ARBA00016116"/>
    </source>
</evidence>
<evidence type="ECO:0000256" key="6">
    <source>
        <dbReference type="ARBA" id="ARBA00022475"/>
    </source>
</evidence>
<dbReference type="EMBL" id="JACHNF010000001">
    <property type="protein sequence ID" value="MBB5979129.1"/>
    <property type="molecule type" value="Genomic_DNA"/>
</dbReference>
<feature type="transmembrane region" description="Helical" evidence="18">
    <location>
        <begin position="204"/>
        <end position="229"/>
    </location>
</feature>
<keyword evidence="7" id="KW-0349">Heme</keyword>
<dbReference type="AlphaFoldDB" id="A0A841DN01"/>
<dbReference type="EC" id="7.1.1.8" evidence="3"/>
<dbReference type="InterPro" id="IPR005797">
    <property type="entry name" value="Cyt_b/b6_N"/>
</dbReference>
<keyword evidence="13 18" id="KW-1133">Transmembrane helix</keyword>
<feature type="domain" description="Cytochrome b/b6 N-terminal region profile" evidence="19">
    <location>
        <begin position="10"/>
        <end position="236"/>
    </location>
</feature>
<keyword evidence="8" id="KW-0679">Respiratory chain</keyword>
<feature type="transmembrane region" description="Helical" evidence="18">
    <location>
        <begin position="139"/>
        <end position="159"/>
    </location>
</feature>
<dbReference type="InterPro" id="IPR027387">
    <property type="entry name" value="Cytb/b6-like_sf"/>
</dbReference>
<feature type="transmembrane region" description="Helical" evidence="18">
    <location>
        <begin position="408"/>
        <end position="425"/>
    </location>
</feature>
<dbReference type="GO" id="GO:0016491">
    <property type="term" value="F:oxidoreductase activity"/>
    <property type="evidence" value="ECO:0007669"/>
    <property type="project" value="InterPro"/>
</dbReference>
<evidence type="ECO:0000256" key="9">
    <source>
        <dbReference type="ARBA" id="ARBA00022692"/>
    </source>
</evidence>
<feature type="transmembrane region" description="Helical" evidence="18">
    <location>
        <begin position="108"/>
        <end position="127"/>
    </location>
</feature>
<keyword evidence="11" id="KW-1278">Translocase</keyword>
<feature type="transmembrane region" description="Helical" evidence="18">
    <location>
        <begin position="328"/>
        <end position="349"/>
    </location>
</feature>
<evidence type="ECO:0000256" key="11">
    <source>
        <dbReference type="ARBA" id="ARBA00022967"/>
    </source>
</evidence>
<dbReference type="FunFam" id="1.20.810.10:FF:000007">
    <property type="entry name" value="Ubiquinol-cytochrome C reductase B subunit"/>
    <property type="match status" value="1"/>
</dbReference>
<evidence type="ECO:0000256" key="8">
    <source>
        <dbReference type="ARBA" id="ARBA00022660"/>
    </source>
</evidence>
<keyword evidence="9 18" id="KW-0812">Transmembrane</keyword>
<name>A0A841DN01_9ACTN</name>
<evidence type="ECO:0000256" key="18">
    <source>
        <dbReference type="SAM" id="Phobius"/>
    </source>
</evidence>
<keyword evidence="12" id="KW-0249">Electron transport</keyword>
<evidence type="ECO:0000256" key="5">
    <source>
        <dbReference type="ARBA" id="ARBA00022448"/>
    </source>
</evidence>
<evidence type="ECO:0000256" key="3">
    <source>
        <dbReference type="ARBA" id="ARBA00012951"/>
    </source>
</evidence>
<dbReference type="GO" id="GO:0008121">
    <property type="term" value="F:quinol-cytochrome-c reductase activity"/>
    <property type="evidence" value="ECO:0007669"/>
    <property type="project" value="UniProtKB-EC"/>
</dbReference>